<keyword evidence="9" id="KW-1185">Reference proteome</keyword>
<sequence length="632" mass="72185">MRFIQSENKSDRVYCFEDDADGVVYSWCPSMDLLAVSQRNGKCISLYRMNGRKVYEIDTSSSPVKCIEWRPDGKQLCVVCVDDSVVLYDVNSNEELTRLKTQGSVNFTRWIVMKRPASENKFHGKFELNDIWDSLPKLTPLSISGAPRMNKTFSSKQAIDTMIQIGSNEENMDLLFAFGSNSVNLTLHGLFSLGPVEIFKENEDDEEIVNCISHSLEDHYILTSSFNTMQYKLRKFRTNFIQHYEFFSQITTLSSKIIALLGYIGEVLSSIAVLVKSYLDDHNRFLNVLRNELKEKGLNVGDELYNLLLTGMMSEDIKDWIQNSIGDRNLKRWTSSGEAAYNNTRKLLIYHLIPACDRLILLLSRSISVANTASLLDTPFDIAGAIPVVISEVKHFLIELFQLIKKINNEQELFNEFILWLKFTFTELQEDSCDIEYSTSSVAEYISAHLERSVFTTLVPLMRMKSNKVTISAEDMFDSIRKSIRASITHIEEDGTLLQIPLGQITEKQRMKFIDDDLYVFSALDSTLEIFKVNVESKLTTSTKVEFEDAISDLQVLDDDNVLIVSGHRLVTFAYQYLFDQSLHTYKTLSLTSNEPMDDIQVSYVTTNTGRNIGCGISSDMKHYTVFVMNQI</sequence>
<dbReference type="Pfam" id="PF12894">
    <property type="entry name" value="ANAPC4_WD40"/>
    <property type="match status" value="1"/>
</dbReference>
<dbReference type="Proteomes" id="UP000094389">
    <property type="component" value="Unassembled WGS sequence"/>
</dbReference>
<keyword evidence="3" id="KW-0498">Mitosis</keyword>
<dbReference type="InterPro" id="IPR024977">
    <property type="entry name" value="Apc4-like_WD40_dom"/>
</dbReference>
<feature type="domain" description="Anaphase-promoting complex subunit 4 long" evidence="7">
    <location>
        <begin position="235"/>
        <end position="431"/>
    </location>
</feature>
<dbReference type="SUPFAM" id="SSF69322">
    <property type="entry name" value="Tricorn protease domain 2"/>
    <property type="match status" value="1"/>
</dbReference>
<dbReference type="GO" id="GO:0070979">
    <property type="term" value="P:protein K11-linked ubiquitination"/>
    <property type="evidence" value="ECO:0007669"/>
    <property type="project" value="TreeGrafter"/>
</dbReference>
<dbReference type="PANTHER" id="PTHR13260:SF0">
    <property type="entry name" value="ANAPHASE-PROMOTING COMPLEX SUBUNIT 4"/>
    <property type="match status" value="1"/>
</dbReference>
<dbReference type="Gene3D" id="2.130.10.10">
    <property type="entry name" value="YVTN repeat-like/Quinoprotein amine dehydrogenase"/>
    <property type="match status" value="1"/>
</dbReference>
<evidence type="ECO:0000259" key="6">
    <source>
        <dbReference type="Pfam" id="PF12894"/>
    </source>
</evidence>
<evidence type="ECO:0000256" key="3">
    <source>
        <dbReference type="ARBA" id="ARBA00022776"/>
    </source>
</evidence>
<dbReference type="AlphaFoldDB" id="A0A1E4S696"/>
<dbReference type="Pfam" id="PF12896">
    <property type="entry name" value="ANAPC4"/>
    <property type="match status" value="1"/>
</dbReference>
<keyword evidence="5" id="KW-0131">Cell cycle</keyword>
<dbReference type="GO" id="GO:0005680">
    <property type="term" value="C:anaphase-promoting complex"/>
    <property type="evidence" value="ECO:0007669"/>
    <property type="project" value="InterPro"/>
</dbReference>
<dbReference type="InterPro" id="IPR015943">
    <property type="entry name" value="WD40/YVTN_repeat-like_dom_sf"/>
</dbReference>
<proteinExistence type="predicted"/>
<dbReference type="GO" id="GO:0051301">
    <property type="term" value="P:cell division"/>
    <property type="evidence" value="ECO:0007669"/>
    <property type="project" value="UniProtKB-KW"/>
</dbReference>
<dbReference type="GO" id="GO:0031145">
    <property type="term" value="P:anaphase-promoting complex-dependent catabolic process"/>
    <property type="evidence" value="ECO:0007669"/>
    <property type="project" value="InterPro"/>
</dbReference>
<dbReference type="SMART" id="SM00320">
    <property type="entry name" value="WD40"/>
    <property type="match status" value="1"/>
</dbReference>
<evidence type="ECO:0000313" key="8">
    <source>
        <dbReference type="EMBL" id="ODV75029.1"/>
    </source>
</evidence>
<keyword evidence="2" id="KW-0132">Cell division</keyword>
<dbReference type="GeneID" id="30989025"/>
<evidence type="ECO:0000256" key="2">
    <source>
        <dbReference type="ARBA" id="ARBA00022618"/>
    </source>
</evidence>
<organism evidence="8 9">
    <name type="scientific">Cyberlindnera jadinii (strain ATCC 18201 / CBS 1600 / BCRC 20928 / JCM 3617 / NBRC 0987 / NRRL Y-1542)</name>
    <name type="common">Torula yeast</name>
    <name type="synonym">Candida utilis</name>
    <dbReference type="NCBI Taxonomy" id="983966"/>
    <lineage>
        <taxon>Eukaryota</taxon>
        <taxon>Fungi</taxon>
        <taxon>Dikarya</taxon>
        <taxon>Ascomycota</taxon>
        <taxon>Saccharomycotina</taxon>
        <taxon>Saccharomycetes</taxon>
        <taxon>Phaffomycetales</taxon>
        <taxon>Phaffomycetaceae</taxon>
        <taxon>Cyberlindnera</taxon>
    </lineage>
</organism>
<accession>A0A1E4S696</accession>
<keyword evidence="4" id="KW-0833">Ubl conjugation pathway</keyword>
<name>A0A1E4S696_CYBJN</name>
<dbReference type="OMA" id="PACERIQ"/>
<evidence type="ECO:0000256" key="1">
    <source>
        <dbReference type="ARBA" id="ARBA00016067"/>
    </source>
</evidence>
<protein>
    <recommendedName>
        <fullName evidence="1">Anaphase-promoting complex subunit 4</fullName>
    </recommendedName>
</protein>
<dbReference type="GO" id="GO:0034399">
    <property type="term" value="C:nuclear periphery"/>
    <property type="evidence" value="ECO:0007669"/>
    <property type="project" value="TreeGrafter"/>
</dbReference>
<dbReference type="PANTHER" id="PTHR13260">
    <property type="entry name" value="ANAPHASE PROMOTING COMPLEX SUBUNIT 4 APC4"/>
    <property type="match status" value="1"/>
</dbReference>
<dbReference type="RefSeq" id="XP_020072068.1">
    <property type="nucleotide sequence ID" value="XM_020214629.1"/>
</dbReference>
<dbReference type="STRING" id="983966.A0A1E4S696"/>
<dbReference type="EMBL" id="KV453927">
    <property type="protein sequence ID" value="ODV75029.1"/>
    <property type="molecule type" value="Genomic_DNA"/>
</dbReference>
<evidence type="ECO:0000259" key="7">
    <source>
        <dbReference type="Pfam" id="PF12896"/>
    </source>
</evidence>
<reference evidence="8 9" key="1">
    <citation type="journal article" date="2016" name="Proc. Natl. Acad. Sci. U.S.A.">
        <title>Comparative genomics of biotechnologically important yeasts.</title>
        <authorList>
            <person name="Riley R."/>
            <person name="Haridas S."/>
            <person name="Wolfe K.H."/>
            <person name="Lopes M.R."/>
            <person name="Hittinger C.T."/>
            <person name="Goeker M."/>
            <person name="Salamov A.A."/>
            <person name="Wisecaver J.H."/>
            <person name="Long T.M."/>
            <person name="Calvey C.H."/>
            <person name="Aerts A.L."/>
            <person name="Barry K.W."/>
            <person name="Choi C."/>
            <person name="Clum A."/>
            <person name="Coughlan A.Y."/>
            <person name="Deshpande S."/>
            <person name="Douglass A.P."/>
            <person name="Hanson S.J."/>
            <person name="Klenk H.-P."/>
            <person name="LaButti K.M."/>
            <person name="Lapidus A."/>
            <person name="Lindquist E.A."/>
            <person name="Lipzen A.M."/>
            <person name="Meier-Kolthoff J.P."/>
            <person name="Ohm R.A."/>
            <person name="Otillar R.P."/>
            <person name="Pangilinan J.L."/>
            <person name="Peng Y."/>
            <person name="Rokas A."/>
            <person name="Rosa C.A."/>
            <person name="Scheuner C."/>
            <person name="Sibirny A.A."/>
            <person name="Slot J.C."/>
            <person name="Stielow J.B."/>
            <person name="Sun H."/>
            <person name="Kurtzman C.P."/>
            <person name="Blackwell M."/>
            <person name="Grigoriev I.V."/>
            <person name="Jeffries T.W."/>
        </authorList>
    </citation>
    <scope>NUCLEOTIDE SEQUENCE [LARGE SCALE GENOMIC DNA]</scope>
    <source>
        <strain evidence="9">ATCC 18201 / CBS 1600 / BCRC 20928 / JCM 3617 / NBRC 0987 / NRRL Y-1542</strain>
    </source>
</reference>
<dbReference type="InterPro" id="IPR001680">
    <property type="entry name" value="WD40_rpt"/>
</dbReference>
<feature type="domain" description="Anaphase-promoting complex subunit 4-like WD40" evidence="6">
    <location>
        <begin position="26"/>
        <end position="111"/>
    </location>
</feature>
<evidence type="ECO:0000256" key="5">
    <source>
        <dbReference type="ARBA" id="ARBA00023306"/>
    </source>
</evidence>
<dbReference type="OrthoDB" id="2110451at2759"/>
<gene>
    <name evidence="8" type="ORF">CYBJADRAFT_166792</name>
</gene>
<evidence type="ECO:0000256" key="4">
    <source>
        <dbReference type="ARBA" id="ARBA00022786"/>
    </source>
</evidence>
<dbReference type="InterPro" id="IPR024790">
    <property type="entry name" value="APC4_long_dom"/>
</dbReference>
<evidence type="ECO:0000313" key="9">
    <source>
        <dbReference type="Proteomes" id="UP000094389"/>
    </source>
</evidence>
<dbReference type="InterPro" id="IPR024789">
    <property type="entry name" value="APC4"/>
</dbReference>